<accession>A0A0A8Y8E6</accession>
<protein>
    <submittedName>
        <fullName evidence="1">Uncharacterized protein</fullName>
    </submittedName>
</protein>
<proteinExistence type="predicted"/>
<dbReference type="EMBL" id="GBRH01275429">
    <property type="protein sequence ID" value="JAD22466.1"/>
    <property type="molecule type" value="Transcribed_RNA"/>
</dbReference>
<dbReference type="AlphaFoldDB" id="A0A0A8Y8E6"/>
<organism evidence="1">
    <name type="scientific">Arundo donax</name>
    <name type="common">Giant reed</name>
    <name type="synonym">Donax arundinaceus</name>
    <dbReference type="NCBI Taxonomy" id="35708"/>
    <lineage>
        <taxon>Eukaryota</taxon>
        <taxon>Viridiplantae</taxon>
        <taxon>Streptophyta</taxon>
        <taxon>Embryophyta</taxon>
        <taxon>Tracheophyta</taxon>
        <taxon>Spermatophyta</taxon>
        <taxon>Magnoliopsida</taxon>
        <taxon>Liliopsida</taxon>
        <taxon>Poales</taxon>
        <taxon>Poaceae</taxon>
        <taxon>PACMAD clade</taxon>
        <taxon>Arundinoideae</taxon>
        <taxon>Arundineae</taxon>
        <taxon>Arundo</taxon>
    </lineage>
</organism>
<name>A0A0A8Y8E6_ARUDO</name>
<sequence>MWAFAYHCPAWATILPDPRAGWPSLHRRTASPTFPTLSPLVV</sequence>
<reference evidence="1" key="2">
    <citation type="journal article" date="2015" name="Data Brief">
        <title>Shoot transcriptome of the giant reed, Arundo donax.</title>
        <authorList>
            <person name="Barrero R.A."/>
            <person name="Guerrero F.D."/>
            <person name="Moolhuijzen P."/>
            <person name="Goolsby J.A."/>
            <person name="Tidwell J."/>
            <person name="Bellgard S.E."/>
            <person name="Bellgard M.I."/>
        </authorList>
    </citation>
    <scope>NUCLEOTIDE SEQUENCE</scope>
    <source>
        <tissue evidence="1">Shoot tissue taken approximately 20 cm above the soil surface</tissue>
    </source>
</reference>
<reference evidence="1" key="1">
    <citation type="submission" date="2014-09" db="EMBL/GenBank/DDBJ databases">
        <authorList>
            <person name="Magalhaes I.L.F."/>
            <person name="Oliveira U."/>
            <person name="Santos F.R."/>
            <person name="Vidigal T.H.D.A."/>
            <person name="Brescovit A.D."/>
            <person name="Santos A.J."/>
        </authorList>
    </citation>
    <scope>NUCLEOTIDE SEQUENCE</scope>
    <source>
        <tissue evidence="1">Shoot tissue taken approximately 20 cm above the soil surface</tissue>
    </source>
</reference>
<evidence type="ECO:0000313" key="1">
    <source>
        <dbReference type="EMBL" id="JAD22466.1"/>
    </source>
</evidence>